<dbReference type="PROSITE" id="PS50985">
    <property type="entry name" value="GRAS"/>
    <property type="match status" value="1"/>
</dbReference>
<proteinExistence type="inferred from homology"/>
<protein>
    <submittedName>
        <fullName evidence="5">Uncharacterized protein</fullName>
    </submittedName>
</protein>
<feature type="region of interest" description="VHIID" evidence="3">
    <location>
        <begin position="306"/>
        <end position="371"/>
    </location>
</feature>
<accession>A0A811RH83</accession>
<evidence type="ECO:0000313" key="6">
    <source>
        <dbReference type="Proteomes" id="UP000604825"/>
    </source>
</evidence>
<keyword evidence="2" id="KW-0804">Transcription</keyword>
<comment type="caution">
    <text evidence="3">Lacks conserved residue(s) required for the propagation of feature annotation.</text>
</comment>
<feature type="short sequence motif" description="VHIID" evidence="3">
    <location>
        <begin position="337"/>
        <end position="341"/>
    </location>
</feature>
<dbReference type="InterPro" id="IPR005202">
    <property type="entry name" value="TF_GRAS"/>
</dbReference>
<name>A0A811RH83_9POAL</name>
<sequence>MATTADEVFVKDLMEQPPASPPVFNDLPQKPNGSSEGQHHVPNDMMLPYISRICSWRMMMVQQPFVQILRSLSFDANADNGEGPKYFLHEGHGDESALNLPLSKGTHVVGASLECMEEANMFLPKDNNFTRDEQVNQIRESNIIGSRVKKRYNRDHLLEDEVRSTSKAMMLIRESEEKCGNQMLDEMMLHAYETCIKGMERVTIDSTDVEKKNRKSGRIKAARDNVVDICRLLTSCAQALAADDHMTARELLMQIKQHASATGDATQRLAHCFTKGLEARIGGIGSQIWQLLKLEHPSVVEFLKAYKLYTKACCFLNVTFIFSTMTIMQAMVGKSRLHIVDYGMRYGFQWAGLLRLLASKEGSPPEVKFTAITRPKPAYYPGEQIEKIGCRLMKCAHQLGLPSFKFHAIMRNWEDISIMDLHIDVDGVLVVSDLFSFNILMEESIFFDSPSPRDTVLNNIKKMRPDVFIQSVMNRSYGSCFLSRFREMLFHYMALFDMLDSTIPRESKSRLVLEQVLLGHYMFNDISCEGMDLVERPEKYRQWQTRNQRVGLRQLPLKSSIVKVVKDEVTKHYHKDFMIYQDGQWLLQGWMGRVISAHTAWVAEDTSSG</sequence>
<evidence type="ECO:0000256" key="2">
    <source>
        <dbReference type="ARBA" id="ARBA00023163"/>
    </source>
</evidence>
<dbReference type="AlphaFoldDB" id="A0A811RH83"/>
<feature type="region of interest" description="Leucine repeat I (LRI)" evidence="3">
    <location>
        <begin position="227"/>
        <end position="287"/>
    </location>
</feature>
<dbReference type="OrthoDB" id="634447at2759"/>
<reference evidence="5" key="1">
    <citation type="submission" date="2020-10" db="EMBL/GenBank/DDBJ databases">
        <authorList>
            <person name="Han B."/>
            <person name="Lu T."/>
            <person name="Zhao Q."/>
            <person name="Huang X."/>
            <person name="Zhao Y."/>
        </authorList>
    </citation>
    <scope>NUCLEOTIDE SEQUENCE</scope>
</reference>
<dbReference type="EMBL" id="CAJGYO010000015">
    <property type="protein sequence ID" value="CAD6269383.1"/>
    <property type="molecule type" value="Genomic_DNA"/>
</dbReference>
<comment type="similarity">
    <text evidence="3">Belongs to the GRAS family.</text>
</comment>
<keyword evidence="1" id="KW-0805">Transcription regulation</keyword>
<dbReference type="PANTHER" id="PTHR31636">
    <property type="entry name" value="OSJNBA0084A10.13 PROTEIN-RELATED"/>
    <property type="match status" value="1"/>
</dbReference>
<feature type="region of interest" description="SAW" evidence="3">
    <location>
        <begin position="527"/>
        <end position="602"/>
    </location>
</feature>
<feature type="region of interest" description="Disordered" evidence="4">
    <location>
        <begin position="1"/>
        <end position="40"/>
    </location>
</feature>
<organism evidence="5 6">
    <name type="scientific">Miscanthus lutarioriparius</name>
    <dbReference type="NCBI Taxonomy" id="422564"/>
    <lineage>
        <taxon>Eukaryota</taxon>
        <taxon>Viridiplantae</taxon>
        <taxon>Streptophyta</taxon>
        <taxon>Embryophyta</taxon>
        <taxon>Tracheophyta</taxon>
        <taxon>Spermatophyta</taxon>
        <taxon>Magnoliopsida</taxon>
        <taxon>Liliopsida</taxon>
        <taxon>Poales</taxon>
        <taxon>Poaceae</taxon>
        <taxon>PACMAD clade</taxon>
        <taxon>Panicoideae</taxon>
        <taxon>Andropogonodae</taxon>
        <taxon>Andropogoneae</taxon>
        <taxon>Saccharinae</taxon>
        <taxon>Miscanthus</taxon>
    </lineage>
</organism>
<evidence type="ECO:0000256" key="1">
    <source>
        <dbReference type="ARBA" id="ARBA00023015"/>
    </source>
</evidence>
<dbReference type="Pfam" id="PF03514">
    <property type="entry name" value="GRAS"/>
    <property type="match status" value="1"/>
</dbReference>
<gene>
    <name evidence="5" type="ORF">NCGR_LOCUS52687</name>
</gene>
<dbReference type="Proteomes" id="UP000604825">
    <property type="component" value="Unassembled WGS sequence"/>
</dbReference>
<comment type="caution">
    <text evidence="5">The sequence shown here is derived from an EMBL/GenBank/DDBJ whole genome shotgun (WGS) entry which is preliminary data.</text>
</comment>
<evidence type="ECO:0000256" key="3">
    <source>
        <dbReference type="PROSITE-ProRule" id="PRU01191"/>
    </source>
</evidence>
<keyword evidence="6" id="KW-1185">Reference proteome</keyword>
<evidence type="ECO:0000256" key="4">
    <source>
        <dbReference type="SAM" id="MobiDB-lite"/>
    </source>
</evidence>
<evidence type="ECO:0000313" key="5">
    <source>
        <dbReference type="EMBL" id="CAD6269383.1"/>
    </source>
</evidence>